<dbReference type="AlphaFoldDB" id="A0A8J4CKM8"/>
<dbReference type="EMBL" id="BNCP01000027">
    <property type="protein sequence ID" value="GIL83569.1"/>
    <property type="molecule type" value="Genomic_DNA"/>
</dbReference>
<reference evidence="2" key="1">
    <citation type="journal article" date="2021" name="Proc. Natl. Acad. Sci. U.S.A.">
        <title>Three genomes in the algal genus Volvox reveal the fate of a haploid sex-determining region after a transition to homothallism.</title>
        <authorList>
            <person name="Yamamoto K."/>
            <person name="Hamaji T."/>
            <person name="Kawai-Toyooka H."/>
            <person name="Matsuzaki R."/>
            <person name="Takahashi F."/>
            <person name="Nishimura Y."/>
            <person name="Kawachi M."/>
            <person name="Noguchi H."/>
            <person name="Minakuchi Y."/>
            <person name="Umen J.G."/>
            <person name="Toyoda A."/>
            <person name="Nozaki H."/>
        </authorList>
    </citation>
    <scope>NUCLEOTIDE SEQUENCE</scope>
    <source>
        <strain evidence="3">NIES-3785</strain>
        <strain evidence="2">NIES-3786</strain>
    </source>
</reference>
<evidence type="ECO:0000256" key="1">
    <source>
        <dbReference type="SAM" id="MobiDB-lite"/>
    </source>
</evidence>
<dbReference type="GO" id="GO:0003676">
    <property type="term" value="F:nucleic acid binding"/>
    <property type="evidence" value="ECO:0007669"/>
    <property type="project" value="InterPro"/>
</dbReference>
<comment type="caution">
    <text evidence="2">The sequence shown here is derived from an EMBL/GenBank/DDBJ whole genome shotgun (WGS) entry which is preliminary data.</text>
</comment>
<dbReference type="InterPro" id="IPR007347">
    <property type="entry name" value="SpoVS"/>
</dbReference>
<proteinExistence type="predicted"/>
<feature type="compositionally biased region" description="Polar residues" evidence="1">
    <location>
        <begin position="123"/>
        <end position="134"/>
    </location>
</feature>
<dbReference type="Proteomes" id="UP000722791">
    <property type="component" value="Unassembled WGS sequence"/>
</dbReference>
<protein>
    <submittedName>
        <fullName evidence="2">Uncharacterized protein</fullName>
    </submittedName>
</protein>
<name>A0A8J4CKM8_9CHLO</name>
<dbReference type="PANTHER" id="PTHR35331:SF1">
    <property type="entry name" value="STAGE V SPORULATION PROTEIN S"/>
    <property type="match status" value="1"/>
</dbReference>
<dbReference type="OrthoDB" id="550806at2759"/>
<evidence type="ECO:0000313" key="4">
    <source>
        <dbReference type="Proteomes" id="UP000747110"/>
    </source>
</evidence>
<feature type="region of interest" description="Disordered" evidence="1">
    <location>
        <begin position="114"/>
        <end position="139"/>
    </location>
</feature>
<sequence>MSPVLTQRVAGTSSGVSRAVLNCQSQMHCSGVSVASSSRTTPISSGSSPAGIRRAVEQVVGPMLSPSADIANARVDSLEDINAAGVVPPSPSTAAVNPQLQPQVDWTVPAASAATFTSTGSSPNRPSVPQQMPSSEDIRPTGLVAPRAQDRTTVAVTCASVSASASSDTAPLREDSGLLESASDIAQNVLATTTTFIPLMRAPPSPTQSSAPCSPASSVLLSSGAYRSSVASAYRFTSSGIDSCPGACAFASNTSLLAPTSVPAAVADGNCPLVNALLGPSETFRQCFSEFASPPSIQRRAPAIELPNAPVAAISATAPVMAERLSRLANLVKDPADVDPHAAAMQRAAEPDIDLAVPGQLATADAVAEAVLPPLSYLTAASLSGCSSRRSSLRDQNSVTIKATTVVKDAAGAIDKILSRGVTALVTALRSGGPPYTAPYDSLNQAVKAIAVARQYAKETGPPGAEVTFLPFHRYDSNERPDPFRFAFLVFPVPHLNERLKTADETVLNVARGSDVHKMASAIIAVMLDRGQAVMKAAGSEAIFVAMSAVVNARHRLIAKHGFDLMLAAAWITEDTVSTMGRESKFLRFNVLKTEPAGPKSRVAPTLPALAEAC</sequence>
<dbReference type="Proteomes" id="UP000747110">
    <property type="component" value="Unassembled WGS sequence"/>
</dbReference>
<dbReference type="Gene3D" id="3.30.110.20">
    <property type="entry name" value="Alba-like domain"/>
    <property type="match status" value="2"/>
</dbReference>
<evidence type="ECO:0000313" key="2">
    <source>
        <dbReference type="EMBL" id="GIL83569.1"/>
    </source>
</evidence>
<dbReference type="Pfam" id="PF04232">
    <property type="entry name" value="SpoVS"/>
    <property type="match status" value="1"/>
</dbReference>
<accession>A0A8J4CKM8</accession>
<evidence type="ECO:0000313" key="3">
    <source>
        <dbReference type="EMBL" id="GIM05967.1"/>
    </source>
</evidence>
<dbReference type="EMBL" id="BNCQ01000020">
    <property type="protein sequence ID" value="GIM05967.1"/>
    <property type="molecule type" value="Genomic_DNA"/>
</dbReference>
<gene>
    <name evidence="2" type="ORF">Vretifemale_12357</name>
    <name evidence="3" type="ORF">Vretimale_10378</name>
</gene>
<dbReference type="PANTHER" id="PTHR35331">
    <property type="entry name" value="STAGE V SPORULATION PROTEIN S"/>
    <property type="match status" value="1"/>
</dbReference>
<organism evidence="2 4">
    <name type="scientific">Volvox reticuliferus</name>
    <dbReference type="NCBI Taxonomy" id="1737510"/>
    <lineage>
        <taxon>Eukaryota</taxon>
        <taxon>Viridiplantae</taxon>
        <taxon>Chlorophyta</taxon>
        <taxon>core chlorophytes</taxon>
        <taxon>Chlorophyceae</taxon>
        <taxon>CS clade</taxon>
        <taxon>Chlamydomonadales</taxon>
        <taxon>Volvocaceae</taxon>
        <taxon>Volvox</taxon>
    </lineage>
</organism>
<dbReference type="InterPro" id="IPR036882">
    <property type="entry name" value="Alba-like_dom_sf"/>
</dbReference>
<keyword evidence="4" id="KW-1185">Reference proteome</keyword>